<feature type="domain" description="Photolyase/cryptochrome alpha/beta" evidence="9">
    <location>
        <begin position="5"/>
        <end position="164"/>
    </location>
</feature>
<organism evidence="10">
    <name type="scientific">Fusarium oxysporum (strain Fo5176)</name>
    <name type="common">Fusarium vascular wilt</name>
    <dbReference type="NCBI Taxonomy" id="660025"/>
    <lineage>
        <taxon>Eukaryota</taxon>
        <taxon>Fungi</taxon>
        <taxon>Dikarya</taxon>
        <taxon>Ascomycota</taxon>
        <taxon>Pezizomycotina</taxon>
        <taxon>Sordariomycetes</taxon>
        <taxon>Hypocreomycetidae</taxon>
        <taxon>Hypocreales</taxon>
        <taxon>Nectriaceae</taxon>
        <taxon>Fusarium</taxon>
        <taxon>Fusarium oxysporum species complex</taxon>
    </lineage>
</organism>
<dbReference type="InterPro" id="IPR006050">
    <property type="entry name" value="DNA_photolyase_N"/>
</dbReference>
<keyword evidence="3 5" id="KW-0274">FAD</keyword>
<dbReference type="PANTHER" id="PTHR11455:SF22">
    <property type="entry name" value="CRYPTOCHROME DASH"/>
    <property type="match status" value="1"/>
</dbReference>
<comment type="cofactor">
    <cofactor evidence="7">
        <name>(6R)-5,10-methylene-5,6,7,8-tetrahydrofolate</name>
        <dbReference type="ChEBI" id="CHEBI:15636"/>
    </cofactor>
    <text evidence="7">Binds 1 5,10-methenyltetrahydrofolate (MTHF) per subunit.</text>
</comment>
<feature type="region of interest" description="Disordered" evidence="8">
    <location>
        <begin position="704"/>
        <end position="730"/>
    </location>
</feature>
<dbReference type="Gene3D" id="1.25.40.80">
    <property type="match status" value="1"/>
</dbReference>
<accession>F9G158</accession>
<dbReference type="GO" id="GO:0071949">
    <property type="term" value="F:FAD binding"/>
    <property type="evidence" value="ECO:0007669"/>
    <property type="project" value="TreeGrafter"/>
</dbReference>
<dbReference type="InterPro" id="IPR036134">
    <property type="entry name" value="Crypto/Photolyase_FAD-like_sf"/>
</dbReference>
<dbReference type="GO" id="GO:0003904">
    <property type="term" value="F:deoxyribodipyrimidine photo-lyase activity"/>
    <property type="evidence" value="ECO:0007669"/>
    <property type="project" value="TreeGrafter"/>
</dbReference>
<dbReference type="SUPFAM" id="SSF48173">
    <property type="entry name" value="Cryptochrome/photolyase FAD-binding domain"/>
    <property type="match status" value="1"/>
</dbReference>
<dbReference type="PaxDb" id="5507-FOXG_03570P0"/>
<keyword evidence="2 5" id="KW-0285">Flavoprotein</keyword>
<feature type="binding site" evidence="5">
    <location>
        <begin position="297"/>
        <end position="301"/>
    </location>
    <ligand>
        <name>FAD</name>
        <dbReference type="ChEBI" id="CHEBI:57692"/>
    </ligand>
</feature>
<evidence type="ECO:0000256" key="8">
    <source>
        <dbReference type="SAM" id="MobiDB-lite"/>
    </source>
</evidence>
<dbReference type="SUPFAM" id="SSF52425">
    <property type="entry name" value="Cryptochrome/photolyase, N-terminal domain"/>
    <property type="match status" value="1"/>
</dbReference>
<name>F9G158_FUSOF</name>
<evidence type="ECO:0000256" key="3">
    <source>
        <dbReference type="ARBA" id="ARBA00022827"/>
    </source>
</evidence>
<dbReference type="NCBIfam" id="TIGR02765">
    <property type="entry name" value="crypto_DASH"/>
    <property type="match status" value="1"/>
</dbReference>
<feature type="binding site" evidence="5">
    <location>
        <position position="284"/>
    </location>
    <ligand>
        <name>FAD</name>
        <dbReference type="ChEBI" id="CHEBI:57692"/>
    </ligand>
</feature>
<dbReference type="GO" id="GO:0003684">
    <property type="term" value="F:damaged DNA binding"/>
    <property type="evidence" value="ECO:0007669"/>
    <property type="project" value="TreeGrafter"/>
</dbReference>
<dbReference type="PANTHER" id="PTHR11455">
    <property type="entry name" value="CRYPTOCHROME"/>
    <property type="match status" value="1"/>
</dbReference>
<feature type="binding site" evidence="5">
    <location>
        <begin position="466"/>
        <end position="468"/>
    </location>
    <ligand>
        <name>FAD</name>
        <dbReference type="ChEBI" id="CHEBI:57692"/>
    </ligand>
</feature>
<comment type="cofactor">
    <cofactor evidence="5 7">
        <name>FAD</name>
        <dbReference type="ChEBI" id="CHEBI:57692"/>
    </cofactor>
    <text evidence="5 7">Binds 1 FAD per subunit.</text>
</comment>
<feature type="site" description="Electron transfer via tryptophanyl radical" evidence="6">
    <location>
        <position position="476"/>
    </location>
</feature>
<sequence length="730" mass="82523">MAGNKLLVYLLRRDLRAIDNPILHHLATSDHGFTHLLPIYILPPHQIETSGFVAEGQKSPYPEARSQVGRFWRCGPVRAKFQAESIWDVKQNLEDIHSGMLVRIGNFDNVLKHLIKSLHDEHQSVDTVWMTEEVSKEEVDDQNAVASVCSENNINFKLWQDEKYYIDDRDTGLDDPKELPDVFTTFRKTQEPLRERPRASLPRPQAGSLPPFPSSWAPPQEPPFQIPDNYNDFEQRLLEPINSMVQDPPAYPDDARSAHPFKGGENPAWDRLYHLIKSGSMTTYQETRNGLLGTDYSTKLSAYLALGSISARSIHEELVKFENGQEQSYSRAIGFGQGENEGTKAVRFELLWRDYMRLCTMKFGSRLFKLDGFKGASGKYDKKWKTALKEKADVDQDPSPEELSEIIERFLRGTTGMGLIDASQRELYHTGYTSNRARQNVASFFAKHLGIDWRYGAEWYEAMLVDYDVSSNWANWQYVAGVGNDPRGDARIFNPIKQAFDYDNNGRYVRTWVPEVKYIEKLENVFQVWTTGDDELIKYGIIDDIMVTHPIKRIDFQVDRKPRGPRRPYRWRRGGAGRGGRRGGGPGNGSGDYNDGRHSYHNGPPSPESDLASHEMVGPSGETRCRGEATLTGMVLTITDLLLDEEATWLLSVVTVSSEDSTPTISMHHLPGNTCLILLGLLNNSLLKPIITNFLLTLDPMSNRQEPGHSSHHSGLLIPLGSAGTGTNRQ</sequence>
<feature type="region of interest" description="Disordered" evidence="8">
    <location>
        <begin position="557"/>
        <end position="623"/>
    </location>
</feature>
<dbReference type="InterPro" id="IPR014133">
    <property type="entry name" value="Cry_DASH"/>
</dbReference>
<feature type="region of interest" description="Disordered" evidence="8">
    <location>
        <begin position="187"/>
        <end position="215"/>
    </location>
</feature>
<dbReference type="GO" id="GO:0000719">
    <property type="term" value="P:photoreactive repair"/>
    <property type="evidence" value="ECO:0007669"/>
    <property type="project" value="TreeGrafter"/>
</dbReference>
<reference evidence="10" key="1">
    <citation type="journal article" date="2012" name="Mol. Plant Microbe Interact.">
        <title>A highly conserved effector in Fusarium oxysporum is required for full virulence on Arabidopsis.</title>
        <authorList>
            <person name="Thatcher L.F."/>
            <person name="Gardiner D.M."/>
            <person name="Kazan K."/>
            <person name="Manners J."/>
        </authorList>
    </citation>
    <scope>NUCLEOTIDE SEQUENCE [LARGE SCALE GENOMIC DNA]</scope>
    <source>
        <strain evidence="10">Fo5176</strain>
    </source>
</reference>
<dbReference type="Pfam" id="PF03441">
    <property type="entry name" value="FAD_binding_7"/>
    <property type="match status" value="1"/>
</dbReference>
<dbReference type="Gene3D" id="1.10.579.10">
    <property type="entry name" value="DNA Cyclobutane Dipyrimidine Photolyase, subunit A, domain 3"/>
    <property type="match status" value="1"/>
</dbReference>
<evidence type="ECO:0000256" key="4">
    <source>
        <dbReference type="ARBA" id="ARBA00022991"/>
    </source>
</evidence>
<gene>
    <name evidence="10" type="ORF">FOXB_12390</name>
</gene>
<feature type="compositionally biased region" description="Basic and acidic residues" evidence="8">
    <location>
        <begin position="188"/>
        <end position="198"/>
    </location>
</feature>
<dbReference type="AlphaFoldDB" id="F9G158"/>
<dbReference type="PRINTS" id="PR00147">
    <property type="entry name" value="DNAPHOTLYASE"/>
</dbReference>
<feature type="site" description="Electron transfer via tryptophanyl radical" evidence="6">
    <location>
        <position position="384"/>
    </location>
</feature>
<dbReference type="InterPro" id="IPR014729">
    <property type="entry name" value="Rossmann-like_a/b/a_fold"/>
</dbReference>
<evidence type="ECO:0000313" key="10">
    <source>
        <dbReference type="EMBL" id="EGU77092.1"/>
    </source>
</evidence>
<feature type="site" description="Electron transfer via tryptophanyl radical" evidence="6">
    <location>
        <position position="453"/>
    </location>
</feature>
<comment type="similarity">
    <text evidence="1 7">Belongs to the DNA photolyase class-1 family.</text>
</comment>
<dbReference type="OrthoDB" id="435881at2759"/>
<dbReference type="Pfam" id="PF00875">
    <property type="entry name" value="DNA_photolyase"/>
    <property type="match status" value="1"/>
</dbReference>
<dbReference type="InterPro" id="IPR005101">
    <property type="entry name" value="Cryptochr/Photolyase_FAD-bd"/>
</dbReference>
<keyword evidence="4 7" id="KW-0157">Chromophore</keyword>
<evidence type="ECO:0000256" key="1">
    <source>
        <dbReference type="ARBA" id="ARBA00005862"/>
    </source>
</evidence>
<dbReference type="PROSITE" id="PS51645">
    <property type="entry name" value="PHR_CRY_ALPHA_BETA"/>
    <property type="match status" value="1"/>
</dbReference>
<comment type="caution">
    <text evidence="10">The sequence shown here is derived from an EMBL/GenBank/DDBJ whole genome shotgun (WGS) entry which is preliminary data.</text>
</comment>
<protein>
    <recommendedName>
        <fullName evidence="7">Cryptochrome DASH</fullName>
    </recommendedName>
</protein>
<comment type="function">
    <text evidence="7">May have a photoreceptor function.</text>
</comment>
<evidence type="ECO:0000259" key="9">
    <source>
        <dbReference type="PROSITE" id="PS51645"/>
    </source>
</evidence>
<dbReference type="Gene3D" id="3.40.50.620">
    <property type="entry name" value="HUPs"/>
    <property type="match status" value="1"/>
</dbReference>
<feature type="compositionally biased region" description="Basic residues" evidence="8">
    <location>
        <begin position="563"/>
        <end position="581"/>
    </location>
</feature>
<dbReference type="STRING" id="660025.F9G158"/>
<evidence type="ECO:0000256" key="2">
    <source>
        <dbReference type="ARBA" id="ARBA00022630"/>
    </source>
</evidence>
<proteinExistence type="inferred from homology"/>
<evidence type="ECO:0000256" key="7">
    <source>
        <dbReference type="RuleBase" id="RU367151"/>
    </source>
</evidence>
<evidence type="ECO:0000256" key="5">
    <source>
        <dbReference type="PIRSR" id="PIRSR602081-1"/>
    </source>
</evidence>
<dbReference type="EMBL" id="AFQF01003065">
    <property type="protein sequence ID" value="EGU77092.1"/>
    <property type="molecule type" value="Genomic_DNA"/>
</dbReference>
<dbReference type="InterPro" id="IPR002081">
    <property type="entry name" value="Cryptochrome/DNA_photolyase_1"/>
</dbReference>
<evidence type="ECO:0000256" key="6">
    <source>
        <dbReference type="PIRSR" id="PIRSR602081-2"/>
    </source>
</evidence>
<dbReference type="InterPro" id="IPR036155">
    <property type="entry name" value="Crypto/Photolyase_N_sf"/>
</dbReference>